<sequence length="320" mass="34073">MGRPWPAPLRIATPADAETRIGIIHNARARHNSLRAMPTALEGCEHATPKSFDELDAALAAFAAAGVNALIIDGGDGTVRDVMSIATRHYSGVFPRIAIVPSGKTNALALDLGIPKHWTAKDAVEAIRFGGIKERAPIEVWRPNAAQPEMRGFIFGAGAFVRATALAQTTHRFGAFNGLAVALSIAGAVAQTLFGGRDNSWKRGEPMQLAMAGAAPIDAAQYMLLGSTLVHMPLKVRPFGQPRSGFKMLRIEGSPRCILSALPALLGGGQPKWLGQAGYHRSDAERIDLSLNGDFILDGETFEGGDLTLRQGVPMRFVVP</sequence>
<protein>
    <submittedName>
        <fullName evidence="2">Diacylglycerol kinase</fullName>
    </submittedName>
</protein>
<dbReference type="AlphaFoldDB" id="A0A974S3B2"/>
<evidence type="ECO:0000313" key="3">
    <source>
        <dbReference type="Proteomes" id="UP000595894"/>
    </source>
</evidence>
<dbReference type="Gene3D" id="3.40.50.10330">
    <property type="entry name" value="Probable inorganic polyphosphate/atp-NAD kinase, domain 1"/>
    <property type="match status" value="1"/>
</dbReference>
<keyword evidence="2" id="KW-0418">Kinase</keyword>
<dbReference type="InterPro" id="IPR001206">
    <property type="entry name" value="Diacylglycerol_kinase_cat_dom"/>
</dbReference>
<dbReference type="Proteomes" id="UP000595894">
    <property type="component" value="Chromosome"/>
</dbReference>
<evidence type="ECO:0000259" key="1">
    <source>
        <dbReference type="Pfam" id="PF00781"/>
    </source>
</evidence>
<dbReference type="KEGG" id="sari:H5J25_09665"/>
<dbReference type="EMBL" id="CP061035">
    <property type="protein sequence ID" value="QQV75880.1"/>
    <property type="molecule type" value="Genomic_DNA"/>
</dbReference>
<dbReference type="RefSeq" id="WP_202090497.1">
    <property type="nucleotide sequence ID" value="NZ_CP061035.1"/>
</dbReference>
<dbReference type="Pfam" id="PF00781">
    <property type="entry name" value="DAGK_cat"/>
    <property type="match status" value="1"/>
</dbReference>
<name>A0A974S3B2_9SPHN</name>
<reference evidence="3" key="1">
    <citation type="submission" date="2020-09" db="EMBL/GenBank/DDBJ databases">
        <title>Sphingomonas sp., a new species isolated from pork steak.</title>
        <authorList>
            <person name="Heidler von Heilborn D."/>
        </authorList>
    </citation>
    <scope>NUCLEOTIDE SEQUENCE [LARGE SCALE GENOMIC DNA]</scope>
</reference>
<evidence type="ECO:0000313" key="2">
    <source>
        <dbReference type="EMBL" id="QQV75880.1"/>
    </source>
</evidence>
<dbReference type="SUPFAM" id="SSF111331">
    <property type="entry name" value="NAD kinase/diacylglycerol kinase-like"/>
    <property type="match status" value="1"/>
</dbReference>
<feature type="domain" description="DAGKc" evidence="1">
    <location>
        <begin position="53"/>
        <end position="133"/>
    </location>
</feature>
<keyword evidence="3" id="KW-1185">Reference proteome</keyword>
<gene>
    <name evidence="2" type="ORF">H5J25_09665</name>
</gene>
<keyword evidence="2" id="KW-0808">Transferase</keyword>
<dbReference type="InterPro" id="IPR017438">
    <property type="entry name" value="ATP-NAD_kinase_N"/>
</dbReference>
<dbReference type="GO" id="GO:0016301">
    <property type="term" value="F:kinase activity"/>
    <property type="evidence" value="ECO:0007669"/>
    <property type="project" value="UniProtKB-KW"/>
</dbReference>
<dbReference type="InterPro" id="IPR016064">
    <property type="entry name" value="NAD/diacylglycerol_kinase_sf"/>
</dbReference>
<proteinExistence type="predicted"/>
<organism evidence="2 3">
    <name type="scientific">Sphingomonas aliaeris</name>
    <dbReference type="NCBI Taxonomy" id="2759526"/>
    <lineage>
        <taxon>Bacteria</taxon>
        <taxon>Pseudomonadati</taxon>
        <taxon>Pseudomonadota</taxon>
        <taxon>Alphaproteobacteria</taxon>
        <taxon>Sphingomonadales</taxon>
        <taxon>Sphingomonadaceae</taxon>
        <taxon>Sphingomonas</taxon>
    </lineage>
</organism>
<accession>A0A974S3B2</accession>